<dbReference type="InterPro" id="IPR029044">
    <property type="entry name" value="Nucleotide-diphossugar_trans"/>
</dbReference>
<name>C4QXA8_KOMPG</name>
<dbReference type="GeneID" id="8197270"/>
<evidence type="ECO:0000256" key="1">
    <source>
        <dbReference type="ARBA" id="ARBA00004606"/>
    </source>
</evidence>
<dbReference type="EMBL" id="FN392319">
    <property type="protein sequence ID" value="CAY67881.1"/>
    <property type="molecule type" value="Genomic_DNA"/>
</dbReference>
<dbReference type="OrthoDB" id="439943at2759"/>
<sequence length="420" mass="49895">MMISLTKRFTKLAIFGSLSFILTTAGLWLYWDAIQYMMTSGKIPTLDFQFEDFMNRHDDIVDDMMKKYDKIMKAEVKEPNVGNLVYAPESLVDYGRENATLLMLVRNKELRTALQAIETVESQFNHKFQYPYVFLNDKEFTDKFKSTITEKVSGQVFFETIDKVTWDRPDWIDSAKESERIKVMRKYNVGYADKLSYHNMCRYYSRGFYNHPRLQQFKYYWRFEPGTHYHTSIDYDVFKFMSANDKTYGFVISLYDTERSIETLWPETLKFIEQNPQFVNKNAAWDWLTEKKQNPQKTRIANGYSTCHFWSNFEIGDMDFFRSEAYTKWVNHLDATGGFYYERWGDAPVHSIGATLFQDKSKVHWFRDIGYYHAPYYQCPNSPQSDGKCEVGKFSFPNLSDQNCLINWIEMVADNELSMY</sequence>
<evidence type="ECO:0000256" key="2">
    <source>
        <dbReference type="ARBA" id="ARBA00007677"/>
    </source>
</evidence>
<dbReference type="Gene3D" id="3.90.550.10">
    <property type="entry name" value="Spore Coat Polysaccharide Biosynthesis Protein SpsA, Chain A"/>
    <property type="match status" value="1"/>
</dbReference>
<dbReference type="GO" id="GO:0005794">
    <property type="term" value="C:Golgi apparatus"/>
    <property type="evidence" value="ECO:0007669"/>
    <property type="project" value="TreeGrafter"/>
</dbReference>
<dbReference type="GO" id="GO:0000026">
    <property type="term" value="F:alpha-1,2-mannosyltransferase activity"/>
    <property type="evidence" value="ECO:0007669"/>
    <property type="project" value="TreeGrafter"/>
</dbReference>
<keyword evidence="5" id="KW-0735">Signal-anchor</keyword>
<evidence type="ECO:0000256" key="3">
    <source>
        <dbReference type="ARBA" id="ARBA00022676"/>
    </source>
</evidence>
<dbReference type="InterPro" id="IPR002685">
    <property type="entry name" value="Glyco_trans_15"/>
</dbReference>
<evidence type="ECO:0000256" key="5">
    <source>
        <dbReference type="ARBA" id="ARBA00022968"/>
    </source>
</evidence>
<dbReference type="InParanoid" id="C4QXA8"/>
<keyword evidence="4" id="KW-0808">Transferase</keyword>
<dbReference type="PANTHER" id="PTHR31121:SF7">
    <property type="entry name" value="MANNOSYLTRANSFERASE KTR4-RELATED"/>
    <property type="match status" value="1"/>
</dbReference>
<evidence type="ECO:0000256" key="7">
    <source>
        <dbReference type="SAM" id="Phobius"/>
    </source>
</evidence>
<evidence type="ECO:0000256" key="4">
    <source>
        <dbReference type="ARBA" id="ARBA00022679"/>
    </source>
</evidence>
<dbReference type="CAZy" id="GT15">
    <property type="family name" value="Glycosyltransferase Family 15"/>
</dbReference>
<comment type="subcellular location">
    <subcellularLocation>
        <location evidence="1">Membrane</location>
        <topology evidence="1">Single-pass type II membrane protein</topology>
    </subcellularLocation>
</comment>
<accession>C4QXA8</accession>
<evidence type="ECO:0000313" key="8">
    <source>
        <dbReference type="EMBL" id="CAY67881.1"/>
    </source>
</evidence>
<dbReference type="GO" id="GO:0016020">
    <property type="term" value="C:membrane"/>
    <property type="evidence" value="ECO:0007669"/>
    <property type="project" value="UniProtKB-SubCell"/>
</dbReference>
<comment type="similarity">
    <text evidence="2">Belongs to the glycosyltransferase 15 family.</text>
</comment>
<dbReference type="GO" id="GO:0000032">
    <property type="term" value="P:cell wall mannoprotein biosynthetic process"/>
    <property type="evidence" value="ECO:0007669"/>
    <property type="project" value="TreeGrafter"/>
</dbReference>
<dbReference type="RefSeq" id="XP_002490162.1">
    <property type="nucleotide sequence ID" value="XM_002490117.1"/>
</dbReference>
<dbReference type="Proteomes" id="UP000000314">
    <property type="component" value="Chromosome 1"/>
</dbReference>
<dbReference type="Pfam" id="PF01793">
    <property type="entry name" value="Glyco_transf_15"/>
    <property type="match status" value="1"/>
</dbReference>
<dbReference type="GO" id="GO:0006487">
    <property type="term" value="P:protein N-linked glycosylation"/>
    <property type="evidence" value="ECO:0007669"/>
    <property type="project" value="TreeGrafter"/>
</dbReference>
<feature type="transmembrane region" description="Helical" evidence="7">
    <location>
        <begin position="12"/>
        <end position="31"/>
    </location>
</feature>
<dbReference type="OMA" id="HNMCRYY"/>
<evidence type="ECO:0000256" key="6">
    <source>
        <dbReference type="PIRSR" id="PIRSR018153-1"/>
    </source>
</evidence>
<dbReference type="AlphaFoldDB" id="C4QXA8"/>
<dbReference type="FunCoup" id="C4QXA8">
    <property type="interactions" value="45"/>
</dbReference>
<gene>
    <name evidence="8" type="ordered locus">PAS_chr1-4_0050</name>
</gene>
<protein>
    <submittedName>
        <fullName evidence="8">Mannosyltransferase involved in protein glycosylation</fullName>
    </submittedName>
</protein>
<keyword evidence="7" id="KW-0812">Transmembrane</keyword>
<dbReference type="PIRSF" id="PIRSF018153">
    <property type="entry name" value="Glyco_trans_15"/>
    <property type="match status" value="1"/>
</dbReference>
<dbReference type="HOGENOM" id="CLU_024327_1_1_1"/>
<dbReference type="FunFam" id="3.90.550.10:FF:000051">
    <property type="entry name" value="Alpha-1,2-mannosyltransferase (Ktr4)"/>
    <property type="match status" value="1"/>
</dbReference>
<reference evidence="8 9" key="1">
    <citation type="journal article" date="2009" name="Nat. Biotechnol.">
        <title>Genome sequence of the recombinant protein production host Pichia pastoris.</title>
        <authorList>
            <person name="De Schutter K."/>
            <person name="Lin Y.C."/>
            <person name="Tiels P."/>
            <person name="Van Hecke A."/>
            <person name="Glinka S."/>
            <person name="Weber-Lehmann J."/>
            <person name="Rouze P."/>
            <person name="Van de Peer Y."/>
            <person name="Callewaert N."/>
        </authorList>
    </citation>
    <scope>NUCLEOTIDE SEQUENCE [LARGE SCALE GENOMIC DNA]</scope>
    <source>
        <strain evidence="9">GS115 / ATCC 20864</strain>
    </source>
</reference>
<evidence type="ECO:0000313" key="9">
    <source>
        <dbReference type="Proteomes" id="UP000000314"/>
    </source>
</evidence>
<keyword evidence="9" id="KW-1185">Reference proteome</keyword>
<dbReference type="PANTHER" id="PTHR31121">
    <property type="entry name" value="ALPHA-1,2 MANNOSYLTRANSFERASE KTR1"/>
    <property type="match status" value="1"/>
</dbReference>
<keyword evidence="3 8" id="KW-0328">Glycosyltransferase</keyword>
<proteinExistence type="inferred from homology"/>
<organism evidence="8 9">
    <name type="scientific">Komagataella phaffii (strain GS115 / ATCC 20864)</name>
    <name type="common">Yeast</name>
    <name type="synonym">Pichia pastoris</name>
    <dbReference type="NCBI Taxonomy" id="644223"/>
    <lineage>
        <taxon>Eukaryota</taxon>
        <taxon>Fungi</taxon>
        <taxon>Dikarya</taxon>
        <taxon>Ascomycota</taxon>
        <taxon>Saccharomycotina</taxon>
        <taxon>Pichiomycetes</taxon>
        <taxon>Pichiales</taxon>
        <taxon>Pichiaceae</taxon>
        <taxon>Komagataella</taxon>
    </lineage>
</organism>
<dbReference type="SMR" id="C4QXA8"/>
<dbReference type="KEGG" id="ppa:PAS_chr1-4_0050"/>
<dbReference type="SUPFAM" id="SSF53448">
    <property type="entry name" value="Nucleotide-diphospho-sugar transferases"/>
    <property type="match status" value="1"/>
</dbReference>
<keyword evidence="7" id="KW-0472">Membrane</keyword>
<keyword evidence="7" id="KW-1133">Transmembrane helix</keyword>
<dbReference type="GO" id="GO:0006493">
    <property type="term" value="P:protein O-linked glycosylation"/>
    <property type="evidence" value="ECO:0007669"/>
    <property type="project" value="TreeGrafter"/>
</dbReference>
<feature type="active site" description="Nucleophile" evidence="6">
    <location>
        <position position="314"/>
    </location>
</feature>
<dbReference type="eggNOG" id="KOG4472">
    <property type="taxonomic scope" value="Eukaryota"/>
</dbReference>